<sequence>MSNPPTILVNPSYDPTSLRGQGDDSPTSSSSAYTFHRTVLPGYAPTALLPLQTPPSASKRFRGRVYLKAENDRYALPAFKVLGAAWASFLSLCDELHLDAQSTTLDALRTATSEKRAGAGAGELEMVAATDGNHGCAVAWFASLVGIRAHIFTPGNVSPPSRARIRSMGAQVCVTHLADLDYDAAVQRAAAYAADATSTTTTRLLIQDTAWEGYTTTPQRIVDGYTTIFTELDQQLHAAAAAAAAVEAAEGRNGGAPSHVIVPVGVGSLAQAVVQHYHQRRPRPDDAVATRVVSVEPTTAACLSHSLLLGRNEAIETGETIMPGLNCGTVSDLAWPSLRTGIAAAVQVDDAAVETAMRHLEAIDGVVAGPCGAAPFAALSTLLENEDEAQRLGLLDRDDVSVVLLMTEGKMECE</sequence>
<protein>
    <submittedName>
        <fullName evidence="3">Related to 2,3-diaminopropionate ammonia-lyase</fullName>
    </submittedName>
</protein>
<gene>
    <name evidence="3" type="ORF">PSFLO_04377</name>
</gene>
<proteinExistence type="predicted"/>
<dbReference type="PANTHER" id="PTHR42937:SF1">
    <property type="entry name" value="DIAMINOPROPIONATE AMMONIA-LYASE"/>
    <property type="match status" value="1"/>
</dbReference>
<dbReference type="Proteomes" id="UP000323386">
    <property type="component" value="Unassembled WGS sequence"/>
</dbReference>
<dbReference type="Pfam" id="PF00291">
    <property type="entry name" value="PALP"/>
    <property type="match status" value="1"/>
</dbReference>
<dbReference type="PANTHER" id="PTHR42937">
    <property type="match status" value="1"/>
</dbReference>
<dbReference type="Gene3D" id="3.40.50.1100">
    <property type="match status" value="2"/>
</dbReference>
<feature type="domain" description="Tryptophan synthase beta chain-like PALP" evidence="2">
    <location>
        <begin position="50"/>
        <end position="388"/>
    </location>
</feature>
<accession>A0A5C3F386</accession>
<keyword evidence="4" id="KW-1185">Reference proteome</keyword>
<feature type="region of interest" description="Disordered" evidence="1">
    <location>
        <begin position="1"/>
        <end position="31"/>
    </location>
</feature>
<name>A0A5C3F386_9BASI</name>
<organism evidence="3 4">
    <name type="scientific">Pseudozyma flocculosa</name>
    <dbReference type="NCBI Taxonomy" id="84751"/>
    <lineage>
        <taxon>Eukaryota</taxon>
        <taxon>Fungi</taxon>
        <taxon>Dikarya</taxon>
        <taxon>Basidiomycota</taxon>
        <taxon>Ustilaginomycotina</taxon>
        <taxon>Ustilaginomycetes</taxon>
        <taxon>Ustilaginales</taxon>
        <taxon>Ustilaginaceae</taxon>
        <taxon>Pseudozyma</taxon>
    </lineage>
</organism>
<evidence type="ECO:0000256" key="1">
    <source>
        <dbReference type="SAM" id="MobiDB-lite"/>
    </source>
</evidence>
<dbReference type="InterPro" id="IPR036052">
    <property type="entry name" value="TrpB-like_PALP_sf"/>
</dbReference>
<dbReference type="InterPro" id="IPR001926">
    <property type="entry name" value="TrpB-like_PALP"/>
</dbReference>
<evidence type="ECO:0000259" key="2">
    <source>
        <dbReference type="Pfam" id="PF00291"/>
    </source>
</evidence>
<dbReference type="SUPFAM" id="SSF53686">
    <property type="entry name" value="Tryptophan synthase beta subunit-like PLP-dependent enzymes"/>
    <property type="match status" value="1"/>
</dbReference>
<dbReference type="AlphaFoldDB" id="A0A5C3F386"/>
<reference evidence="3 4" key="1">
    <citation type="submission" date="2018-03" db="EMBL/GenBank/DDBJ databases">
        <authorList>
            <person name="Guldener U."/>
        </authorList>
    </citation>
    <scope>NUCLEOTIDE SEQUENCE [LARGE SCALE GENOMIC DNA]</scope>
    <source>
        <strain evidence="3 4">DAOM196992</strain>
    </source>
</reference>
<evidence type="ECO:0000313" key="3">
    <source>
        <dbReference type="EMBL" id="SPO38898.1"/>
    </source>
</evidence>
<evidence type="ECO:0000313" key="4">
    <source>
        <dbReference type="Proteomes" id="UP000323386"/>
    </source>
</evidence>
<dbReference type="GO" id="GO:0016829">
    <property type="term" value="F:lyase activity"/>
    <property type="evidence" value="ECO:0007669"/>
    <property type="project" value="UniProtKB-KW"/>
</dbReference>
<keyword evidence="3" id="KW-0456">Lyase</keyword>
<dbReference type="EMBL" id="OOIP01000012">
    <property type="protein sequence ID" value="SPO38898.1"/>
    <property type="molecule type" value="Genomic_DNA"/>
</dbReference>
<feature type="compositionally biased region" description="Polar residues" evidence="1">
    <location>
        <begin position="13"/>
        <end position="31"/>
    </location>
</feature>
<dbReference type="OrthoDB" id="10059875at2759"/>